<dbReference type="EMBL" id="GDUN01000799">
    <property type="protein sequence ID" value="JAN95120.1"/>
    <property type="molecule type" value="mRNA"/>
</dbReference>
<feature type="domain" description="Reverse transcriptase" evidence="1">
    <location>
        <begin position="1"/>
        <end position="172"/>
    </location>
</feature>
<keyword evidence="2" id="KW-0548">Nucleotidyltransferase</keyword>
<dbReference type="PANTHER" id="PTHR31635:SF196">
    <property type="entry name" value="REVERSE TRANSCRIPTASE DOMAIN-CONTAINING PROTEIN-RELATED"/>
    <property type="match status" value="1"/>
</dbReference>
<accession>A0A0P6IVD7</accession>
<sequence>LKGFIVSLDMQKAFDKVDHSFLWKVLDKYGFPAELVGCLKSLYDKSTSKILYNGFLSKELSIRSSVRHGYPLSMVLFTLYIEPLMRSIYDSISGILVYGKIIKVTAYADDVTIFVRNQEEFDLVMQIVDSFSKYAKIKVNFKKTSFLRLNNTSSGPQMFKEVNQMNILGIIIADNWSKMVDANYEKLIKAVQYRLKLNETRNLSLMEKVWILNTFILSKLWYVAQILPPRNRHLTKIKSLCGNFLWRGCVLRVARDQLYLDYTKGVLRLIDPDSEVQSALHKELASGRGRLFVGIHSKRATDKKRKRLD</sequence>
<reference evidence="2" key="1">
    <citation type="journal article" date="2016" name="PLoS ONE">
        <title>A Deep Insight into the Sialome of Male and Female Aedes aegypti Mosquitoes.</title>
        <authorList>
            <person name="Ribeiro J.M."/>
            <person name="Martin-Martin I."/>
            <person name="Arca B."/>
            <person name="Calvo E."/>
        </authorList>
    </citation>
    <scope>NUCLEOTIDE SEQUENCE</scope>
    <source>
        <strain evidence="2">Liverpool</strain>
        <tissue evidence="2">Salivary glands</tissue>
    </source>
</reference>
<name>A0A0P6IVD7_AEDAE</name>
<keyword evidence="2" id="KW-0808">Transferase</keyword>
<dbReference type="SUPFAM" id="SSF56672">
    <property type="entry name" value="DNA/RNA polymerases"/>
    <property type="match status" value="1"/>
</dbReference>
<proteinExistence type="evidence at transcript level"/>
<dbReference type="PANTHER" id="PTHR31635">
    <property type="entry name" value="REVERSE TRANSCRIPTASE DOMAIN-CONTAINING PROTEIN-RELATED"/>
    <property type="match status" value="1"/>
</dbReference>
<feature type="non-terminal residue" evidence="2">
    <location>
        <position position="1"/>
    </location>
</feature>
<dbReference type="InterPro" id="IPR043502">
    <property type="entry name" value="DNA/RNA_pol_sf"/>
</dbReference>
<organism evidence="2">
    <name type="scientific">Aedes aegypti</name>
    <name type="common">Yellowfever mosquito</name>
    <name type="synonym">Culex aegypti</name>
    <dbReference type="NCBI Taxonomy" id="7159"/>
    <lineage>
        <taxon>Eukaryota</taxon>
        <taxon>Metazoa</taxon>
        <taxon>Ecdysozoa</taxon>
        <taxon>Arthropoda</taxon>
        <taxon>Hexapoda</taxon>
        <taxon>Insecta</taxon>
        <taxon>Pterygota</taxon>
        <taxon>Neoptera</taxon>
        <taxon>Endopterygota</taxon>
        <taxon>Diptera</taxon>
        <taxon>Nematocera</taxon>
        <taxon>Culicoidea</taxon>
        <taxon>Culicidae</taxon>
        <taxon>Culicinae</taxon>
        <taxon>Aedini</taxon>
        <taxon>Aedes</taxon>
        <taxon>Stegomyia</taxon>
    </lineage>
</organism>
<dbReference type="PROSITE" id="PS50878">
    <property type="entry name" value="RT_POL"/>
    <property type="match status" value="1"/>
</dbReference>
<dbReference type="AlphaFoldDB" id="A0A0P6IVD7"/>
<protein>
    <submittedName>
        <fullName evidence="2">Putative reverse transcriptase</fullName>
    </submittedName>
</protein>
<dbReference type="InterPro" id="IPR000477">
    <property type="entry name" value="RT_dom"/>
</dbReference>
<dbReference type="Pfam" id="PF00078">
    <property type="entry name" value="RVT_1"/>
    <property type="match status" value="1"/>
</dbReference>
<evidence type="ECO:0000259" key="1">
    <source>
        <dbReference type="PROSITE" id="PS50878"/>
    </source>
</evidence>
<evidence type="ECO:0000313" key="2">
    <source>
        <dbReference type="EMBL" id="JAN95120.1"/>
    </source>
</evidence>
<dbReference type="GO" id="GO:0003964">
    <property type="term" value="F:RNA-directed DNA polymerase activity"/>
    <property type="evidence" value="ECO:0007669"/>
    <property type="project" value="UniProtKB-KW"/>
</dbReference>
<keyword evidence="2" id="KW-0695">RNA-directed DNA polymerase</keyword>